<proteinExistence type="predicted"/>
<evidence type="ECO:0000313" key="3">
    <source>
        <dbReference type="Proteomes" id="UP000308768"/>
    </source>
</evidence>
<dbReference type="Proteomes" id="UP000308768">
    <property type="component" value="Unassembled WGS sequence"/>
</dbReference>
<dbReference type="OrthoDB" id="3914885at2759"/>
<feature type="region of interest" description="Disordered" evidence="1">
    <location>
        <begin position="1"/>
        <end position="25"/>
    </location>
</feature>
<sequence>MHGQVSSSAIEVSGTATEKLQQNHPEGVIRVTATDTLPADQLLYHNSLRAATETAAKDLCYLPLTGNNIKEHTSASKTQPYRRPPPTINERLEQAVIFLSDQGPDNERDFEEKLARIDEHLLVRCSRQQVHDPNLYKQVKAMVRVHKARIAAAKRFEQASTQELLTQCSRQRMELHSDPTATDVSEDEIVCASPYKRDNETHARVLAKAPVTSNKCRQPLVNVGPSTAPKATSATRTPSAQPQSRRRPTPAPTAAPLSAPRQAETTSSAPTVSEPKEIWHGRASLPHFPFGETPFTEKTMSRSLKAELANESNPSSVQETKGWWAWLRTVRAGRAQMPVVKDHARRVFELPDVNPALSLEMLRVREVDEGRKKGETVGASPGGKRKAEDSLSKKTVKRVVVTFPASSLRKKAV</sequence>
<comment type="caution">
    <text evidence="2">The sequence shown here is derived from an EMBL/GenBank/DDBJ whole genome shotgun (WGS) entry which is preliminary data.</text>
</comment>
<feature type="compositionally biased region" description="Polar residues" evidence="1">
    <location>
        <begin position="1"/>
        <end position="24"/>
    </location>
</feature>
<organism evidence="2 3">
    <name type="scientific">Cryomyces minteri</name>
    <dbReference type="NCBI Taxonomy" id="331657"/>
    <lineage>
        <taxon>Eukaryota</taxon>
        <taxon>Fungi</taxon>
        <taxon>Dikarya</taxon>
        <taxon>Ascomycota</taxon>
        <taxon>Pezizomycotina</taxon>
        <taxon>Dothideomycetes</taxon>
        <taxon>Dothideomycetes incertae sedis</taxon>
        <taxon>Cryomyces</taxon>
    </lineage>
</organism>
<dbReference type="EMBL" id="NAJN01000183">
    <property type="protein sequence ID" value="TKA77545.1"/>
    <property type="molecule type" value="Genomic_DNA"/>
</dbReference>
<keyword evidence="3" id="KW-1185">Reference proteome</keyword>
<evidence type="ECO:0000256" key="1">
    <source>
        <dbReference type="SAM" id="MobiDB-lite"/>
    </source>
</evidence>
<name>A0A4U0XRH2_9PEZI</name>
<feature type="region of interest" description="Disordered" evidence="1">
    <location>
        <begin position="216"/>
        <end position="277"/>
    </location>
</feature>
<dbReference type="AlphaFoldDB" id="A0A4U0XRH2"/>
<feature type="region of interest" description="Disordered" evidence="1">
    <location>
        <begin position="371"/>
        <end position="391"/>
    </location>
</feature>
<evidence type="ECO:0000313" key="2">
    <source>
        <dbReference type="EMBL" id="TKA77545.1"/>
    </source>
</evidence>
<protein>
    <submittedName>
        <fullName evidence="2">Uncharacterized protein</fullName>
    </submittedName>
</protein>
<reference evidence="2 3" key="1">
    <citation type="submission" date="2017-03" db="EMBL/GenBank/DDBJ databases">
        <title>Genomes of endolithic fungi from Antarctica.</title>
        <authorList>
            <person name="Coleine C."/>
            <person name="Masonjones S."/>
            <person name="Stajich J.E."/>
        </authorList>
    </citation>
    <scope>NUCLEOTIDE SEQUENCE [LARGE SCALE GENOMIC DNA]</scope>
    <source>
        <strain evidence="2 3">CCFEE 5187</strain>
    </source>
</reference>
<gene>
    <name evidence="2" type="ORF">B0A49_02772</name>
</gene>
<accession>A0A4U0XRH2</accession>
<feature type="compositionally biased region" description="Low complexity" evidence="1">
    <location>
        <begin position="252"/>
        <end position="261"/>
    </location>
</feature>